<accession>A0ACC2XQY8</accession>
<evidence type="ECO:0000313" key="1">
    <source>
        <dbReference type="EMBL" id="KAJ9126283.1"/>
    </source>
</evidence>
<keyword evidence="2" id="KW-1185">Reference proteome</keyword>
<gene>
    <name evidence="1" type="ORF">QFC24_002015</name>
</gene>
<proteinExistence type="predicted"/>
<sequence>MRSILSAFLAAVLAVDNASTCSGAIVKPFAAKHIVTPAVTSGGKMTAIKYTNVGGSGSYQRVTNMISGQGTSCPAPKDFCVKAPVTVSGPLAPFNADLTLVFSGPLTIYNISVYQPPQNSKTADWKKVSRFKAGKSNPDNLVFMNNLGGTKSGVWDACGGASQSYASGDFTETVATANEETFNGFVPRGLDVNIMTGVTCDSPSADCPGFYRGTANAGWSGSKLFVLQFDMPGGEDNPDKPPAIWALNGEVVRSAHFKGATGSGNADYLPRPLEKKVTYGVIFDTATDQITIQRWKNWKWPDKVSRADIDTYLRAEAKVVSVSG</sequence>
<organism evidence="1 2">
    <name type="scientific">Naganishia onofrii</name>
    <dbReference type="NCBI Taxonomy" id="1851511"/>
    <lineage>
        <taxon>Eukaryota</taxon>
        <taxon>Fungi</taxon>
        <taxon>Dikarya</taxon>
        <taxon>Basidiomycota</taxon>
        <taxon>Agaricomycotina</taxon>
        <taxon>Tremellomycetes</taxon>
        <taxon>Filobasidiales</taxon>
        <taxon>Filobasidiaceae</taxon>
        <taxon>Naganishia</taxon>
    </lineage>
</organism>
<dbReference type="EMBL" id="JASBWV010000005">
    <property type="protein sequence ID" value="KAJ9126283.1"/>
    <property type="molecule type" value="Genomic_DNA"/>
</dbReference>
<comment type="caution">
    <text evidence="1">The sequence shown here is derived from an EMBL/GenBank/DDBJ whole genome shotgun (WGS) entry which is preliminary data.</text>
</comment>
<evidence type="ECO:0000313" key="2">
    <source>
        <dbReference type="Proteomes" id="UP001234202"/>
    </source>
</evidence>
<dbReference type="Proteomes" id="UP001234202">
    <property type="component" value="Unassembled WGS sequence"/>
</dbReference>
<name>A0ACC2XQY8_9TREE</name>
<reference evidence="1" key="1">
    <citation type="submission" date="2023-04" db="EMBL/GenBank/DDBJ databases">
        <title>Draft Genome sequencing of Naganishia species isolated from polar environments using Oxford Nanopore Technology.</title>
        <authorList>
            <person name="Leo P."/>
            <person name="Venkateswaran K."/>
        </authorList>
    </citation>
    <scope>NUCLEOTIDE SEQUENCE</scope>
    <source>
        <strain evidence="1">DBVPG 5303</strain>
    </source>
</reference>
<protein>
    <submittedName>
        <fullName evidence="1">Uncharacterized protein</fullName>
    </submittedName>
</protein>